<accession>A0A6C2UGF2</accession>
<dbReference type="RefSeq" id="WP_136060670.1">
    <property type="nucleotide sequence ID" value="NZ_CAAHFH010000001.1"/>
</dbReference>
<dbReference type="EMBL" id="CAAHFH010000001">
    <property type="protein sequence ID" value="VGO19255.1"/>
    <property type="molecule type" value="Genomic_DNA"/>
</dbReference>
<dbReference type="Proteomes" id="UP000346198">
    <property type="component" value="Unassembled WGS sequence"/>
</dbReference>
<dbReference type="SUPFAM" id="SSF51445">
    <property type="entry name" value="(Trans)glycosidases"/>
    <property type="match status" value="1"/>
</dbReference>
<organism evidence="3 4">
    <name type="scientific">Pontiella sulfatireligans</name>
    <dbReference type="NCBI Taxonomy" id="2750658"/>
    <lineage>
        <taxon>Bacteria</taxon>
        <taxon>Pseudomonadati</taxon>
        <taxon>Kiritimatiellota</taxon>
        <taxon>Kiritimatiellia</taxon>
        <taxon>Kiritimatiellales</taxon>
        <taxon>Pontiellaceae</taxon>
        <taxon>Pontiella</taxon>
    </lineage>
</organism>
<reference evidence="3 4" key="1">
    <citation type="submission" date="2019-04" db="EMBL/GenBank/DDBJ databases">
        <authorList>
            <person name="Van Vliet M D."/>
        </authorList>
    </citation>
    <scope>NUCLEOTIDE SEQUENCE [LARGE SCALE GENOMIC DNA]</scope>
    <source>
        <strain evidence="3 4">F21</strain>
    </source>
</reference>
<protein>
    <submittedName>
        <fullName evidence="3">Intracellular exo-alpha-(1-&gt;5)-L-arabinofuranosidase 1</fullName>
    </submittedName>
</protein>
<dbReference type="InterPro" id="IPR024745">
    <property type="entry name" value="GH44_cat"/>
</dbReference>
<feature type="domain" description="Glycoside hydrolase family 44 catalytic" evidence="2">
    <location>
        <begin position="137"/>
        <end position="232"/>
    </location>
</feature>
<evidence type="ECO:0000256" key="1">
    <source>
        <dbReference type="SAM" id="SignalP"/>
    </source>
</evidence>
<keyword evidence="4" id="KW-1185">Reference proteome</keyword>
<dbReference type="InterPro" id="IPR017853">
    <property type="entry name" value="GH"/>
</dbReference>
<evidence type="ECO:0000313" key="3">
    <source>
        <dbReference type="EMBL" id="VGO19255.1"/>
    </source>
</evidence>
<dbReference type="Gene3D" id="3.20.20.80">
    <property type="entry name" value="Glycosidases"/>
    <property type="match status" value="1"/>
</dbReference>
<dbReference type="AlphaFoldDB" id="A0A6C2UGF2"/>
<keyword evidence="1" id="KW-0732">Signal</keyword>
<dbReference type="GO" id="GO:0000272">
    <property type="term" value="P:polysaccharide catabolic process"/>
    <property type="evidence" value="ECO:0007669"/>
    <property type="project" value="TreeGrafter"/>
</dbReference>
<feature type="chain" id="PRO_5025403970" evidence="1">
    <location>
        <begin position="21"/>
        <end position="760"/>
    </location>
</feature>
<dbReference type="PANTHER" id="PTHR43576:SF3">
    <property type="entry name" value="ALPHA-L-ARABINOFURANOSIDASE C"/>
    <property type="match status" value="1"/>
</dbReference>
<dbReference type="PANTHER" id="PTHR43576">
    <property type="entry name" value="ALPHA-L-ARABINOFURANOSIDASE C-RELATED"/>
    <property type="match status" value="1"/>
</dbReference>
<evidence type="ECO:0000259" key="2">
    <source>
        <dbReference type="Pfam" id="PF12891"/>
    </source>
</evidence>
<proteinExistence type="predicted"/>
<dbReference type="Gene3D" id="2.60.40.1180">
    <property type="entry name" value="Golgi alpha-mannosidase II"/>
    <property type="match status" value="1"/>
</dbReference>
<name>A0A6C2UGF2_9BACT</name>
<evidence type="ECO:0000313" key="4">
    <source>
        <dbReference type="Proteomes" id="UP000346198"/>
    </source>
</evidence>
<feature type="signal peptide" evidence="1">
    <location>
        <begin position="1"/>
        <end position="20"/>
    </location>
</feature>
<dbReference type="InterPro" id="IPR013780">
    <property type="entry name" value="Glyco_hydro_b"/>
</dbReference>
<gene>
    <name evidence="3" type="primary">abfA_1</name>
    <name evidence="3" type="ORF">SCARR_01312</name>
</gene>
<dbReference type="Pfam" id="PF12891">
    <property type="entry name" value="Glyco_hydro_44"/>
    <property type="match status" value="1"/>
</dbReference>
<sequence length="760" mass="84263">MKRMRFIVGCLVLCGLAAQANTIRVDAGKAIGAAQRAHLMGINIAVYNSPSDYSKAIDGPISELATGLIRMPGGSVSDKYYWNGNGVVSNGVVDQSKYKDGYWQIDYSDYRPGFAVDNQDWSKANPDFINMDAKTMHEITRKHSTARNLVTVNMGSGTPEMAAEWVRWANMQNDYDVEYWELGNELNGEWETGHVMLDGSKMTADKYVARYIEFVKAMKAVDPSIKVGGPSCDVEHHDDYFEPLLRDAGEYVDFITLHYYSLRNSLAPEKELFDGLQNLAPVMEHLNKLVEQYQPARKDEIEYSITEWNSKLPKDQDAYRLFNGLWFSAWIGEMMAEGVDSATVWDMFSGADNGHGLLVRKGAGYVPTGRYWAFWLWSNYMADTLVETKVADNENLHVYSTRDEDALYVMVMNESRTEPAPVSLDIRGFVPARIGSEITLSSSEYFWNPYLGAADWNNGPSVKSIVVSDGMEATIPPYCVKVFKFNAQGVKGTLSKPEDAGSLELRVLLPESGLGDMTVEGWVRAFQAGTDLPYAGELGKVRLSVDGAAKLSTAEVVLAGAAGRFVLEPAGPGAVTVTADSCGQTAKSVVDFKPVDFEERVVWDFESGKIEEPTASAYSYSVAELPDTGNHAVRIDFSGVAVRQPDNHIFDITKYPKGIPTERIGGVVFDIFVPDEFELDEHGGNLQAVLQSTGAYWIPCGQVQLAESRGEWRTVRMEIPNKQFLKVMDDAFSLLFVMHTEGPVSGPIYLDNIGFMLRPE</sequence>